<dbReference type="SMART" id="SM00317">
    <property type="entry name" value="SET"/>
    <property type="match status" value="1"/>
</dbReference>
<feature type="domain" description="SET" evidence="1">
    <location>
        <begin position="41"/>
        <end position="200"/>
    </location>
</feature>
<reference evidence="3" key="1">
    <citation type="submission" date="2022-11" db="UniProtKB">
        <authorList>
            <consortium name="WormBaseParasite"/>
        </authorList>
    </citation>
    <scope>IDENTIFICATION</scope>
</reference>
<name>A0A915D3T8_9BILA</name>
<dbReference type="InterPro" id="IPR046341">
    <property type="entry name" value="SET_dom_sf"/>
</dbReference>
<evidence type="ECO:0000259" key="1">
    <source>
        <dbReference type="PROSITE" id="PS50280"/>
    </source>
</evidence>
<evidence type="ECO:0000313" key="3">
    <source>
        <dbReference type="WBParaSite" id="jg15621"/>
    </source>
</evidence>
<dbReference type="InterPro" id="IPR051357">
    <property type="entry name" value="H3K9_HMTase_SUVAR3-9"/>
</dbReference>
<dbReference type="Gene3D" id="2.170.270.10">
    <property type="entry name" value="SET domain"/>
    <property type="match status" value="2"/>
</dbReference>
<dbReference type="SUPFAM" id="SSF82199">
    <property type="entry name" value="SET domain"/>
    <property type="match status" value="1"/>
</dbReference>
<dbReference type="PANTHER" id="PTHR45660:SF13">
    <property type="entry name" value="HISTONE-LYSINE N-METHYLTRANSFERASE SETMAR"/>
    <property type="match status" value="1"/>
</dbReference>
<dbReference type="InterPro" id="IPR001214">
    <property type="entry name" value="SET_dom"/>
</dbReference>
<evidence type="ECO:0000313" key="2">
    <source>
        <dbReference type="Proteomes" id="UP000887574"/>
    </source>
</evidence>
<organism evidence="2 3">
    <name type="scientific">Ditylenchus dipsaci</name>
    <dbReference type="NCBI Taxonomy" id="166011"/>
    <lineage>
        <taxon>Eukaryota</taxon>
        <taxon>Metazoa</taxon>
        <taxon>Ecdysozoa</taxon>
        <taxon>Nematoda</taxon>
        <taxon>Chromadorea</taxon>
        <taxon>Rhabditida</taxon>
        <taxon>Tylenchina</taxon>
        <taxon>Tylenchomorpha</taxon>
        <taxon>Sphaerularioidea</taxon>
        <taxon>Anguinidae</taxon>
        <taxon>Anguininae</taxon>
        <taxon>Ditylenchus</taxon>
    </lineage>
</organism>
<dbReference type="Pfam" id="PF00856">
    <property type="entry name" value="SET"/>
    <property type="match status" value="1"/>
</dbReference>
<protein>
    <submittedName>
        <fullName evidence="3">SET domain-containing protein</fullName>
    </submittedName>
</protein>
<dbReference type="GO" id="GO:0042054">
    <property type="term" value="F:histone methyltransferase activity"/>
    <property type="evidence" value="ECO:0007669"/>
    <property type="project" value="TreeGrafter"/>
</dbReference>
<dbReference type="GO" id="GO:0003690">
    <property type="term" value="F:double-stranded DNA binding"/>
    <property type="evidence" value="ECO:0007669"/>
    <property type="project" value="TreeGrafter"/>
</dbReference>
<dbReference type="WBParaSite" id="jg15621">
    <property type="protein sequence ID" value="jg15621"/>
    <property type="gene ID" value="jg15621"/>
</dbReference>
<sequence>MIYSVDDLSNGVESVPVKAVNQYTFEKIAPFKYMKTTRIDPSCEQYFQDNQGCKCVECDEGSCCACCQAGSIGGGKYEYLKMCDKSTCSCPPEKCKNRDKEYGANEFQLNAALEVFFVSPKRKDKESMGDSVYIFRMNFGPNSFAVDAGPSGNVARFINHSCEPNLDAPMILHGQKMFPRLCFFSMREIPAGEELTIDYGQMW</sequence>
<proteinExistence type="predicted"/>
<accession>A0A915D3T8</accession>
<dbReference type="Proteomes" id="UP000887574">
    <property type="component" value="Unplaced"/>
</dbReference>
<dbReference type="PROSITE" id="PS50280">
    <property type="entry name" value="SET"/>
    <property type="match status" value="1"/>
</dbReference>
<dbReference type="AlphaFoldDB" id="A0A915D3T8"/>
<keyword evidence="2" id="KW-1185">Reference proteome</keyword>
<dbReference type="PANTHER" id="PTHR45660">
    <property type="entry name" value="HISTONE-LYSINE N-METHYLTRANSFERASE SETMAR"/>
    <property type="match status" value="1"/>
</dbReference>